<comment type="caution">
    <text evidence="14">The sequence shown here is derived from an EMBL/GenBank/DDBJ whole genome shotgun (WGS) entry which is preliminary data.</text>
</comment>
<sequence length="487" mass="52848">MTQPQTHPSGEAPIQGAQPATPAAQVIQLRPPSRWHDPLHLIQAEAPSHIGRIVLLTVCALVLIMIVWAAFGQLDVIATAEGKLVPQTLVKIVQPAESGVVKELLVDEGDNVKAGQVLARLDTTIASADKASIGNDLSIQQLQERRIEAELADKPMLSKSGDDPIRYAQVQSQYTAHRRAYLDSLEQEKSMLSKAEHEKKSAAEILSKLEQTLPTYKKAADAYSKLEKEGFFGNLASADKQREALEKAKDLDAQLATVAALNATIAAEQQRISQIQSNYKAELQKDLAEIRAKIAQLQPNLDKTAYKEGLMELRAPQDGVIKDLATTTIGAVVQPGTVILTLVPKDEKLYADVNIKNEDVGFVQIGQKAQIKLATYPFQRYGMLTGKVTHLSADATETGKSSNQQNNTNSNGSSGGTADNSNPASTISTYKARVQLDKQVLVDAQGNKLLITPGMQVVAEINQGKRTVLEYLLSPVQKATQEAARER</sequence>
<dbReference type="InterPro" id="IPR058982">
    <property type="entry name" value="Beta-barrel_AprE"/>
</dbReference>
<accession>A0A916XPL9</accession>
<keyword evidence="6 9" id="KW-0812">Transmembrane</keyword>
<dbReference type="Gene3D" id="2.40.50.100">
    <property type="match status" value="1"/>
</dbReference>
<dbReference type="GO" id="GO:0015031">
    <property type="term" value="P:protein transport"/>
    <property type="evidence" value="ECO:0007669"/>
    <property type="project" value="InterPro"/>
</dbReference>
<evidence type="ECO:0000256" key="5">
    <source>
        <dbReference type="ARBA" id="ARBA00022519"/>
    </source>
</evidence>
<dbReference type="Gene3D" id="2.40.30.170">
    <property type="match status" value="1"/>
</dbReference>
<feature type="region of interest" description="Disordered" evidence="11">
    <location>
        <begin position="1"/>
        <end position="23"/>
    </location>
</feature>
<keyword evidence="4 9" id="KW-1003">Cell membrane</keyword>
<organism evidence="14 15">
    <name type="scientific">Undibacterium terreum</name>
    <dbReference type="NCBI Taxonomy" id="1224302"/>
    <lineage>
        <taxon>Bacteria</taxon>
        <taxon>Pseudomonadati</taxon>
        <taxon>Pseudomonadota</taxon>
        <taxon>Betaproteobacteria</taxon>
        <taxon>Burkholderiales</taxon>
        <taxon>Oxalobacteraceae</taxon>
        <taxon>Undibacterium</taxon>
    </lineage>
</organism>
<dbReference type="InterPro" id="IPR058625">
    <property type="entry name" value="MdtA-like_BSH"/>
</dbReference>
<feature type="domain" description="AprE-like beta-barrel" evidence="13">
    <location>
        <begin position="349"/>
        <end position="401"/>
    </location>
</feature>
<name>A0A916XPL9_9BURK</name>
<evidence type="ECO:0000313" key="14">
    <source>
        <dbReference type="EMBL" id="GGC93402.1"/>
    </source>
</evidence>
<comment type="subcellular location">
    <subcellularLocation>
        <location evidence="1 9">Cell inner membrane</location>
        <topology evidence="1 9">Single-pass membrane protein</topology>
    </subcellularLocation>
</comment>
<comment type="similarity">
    <text evidence="2 9">Belongs to the membrane fusion protein (MFP) (TC 8.A.1) family.</text>
</comment>
<feature type="transmembrane region" description="Helical" evidence="9">
    <location>
        <begin position="53"/>
        <end position="71"/>
    </location>
</feature>
<keyword evidence="7 9" id="KW-1133">Transmembrane helix</keyword>
<dbReference type="GO" id="GO:0005886">
    <property type="term" value="C:plasma membrane"/>
    <property type="evidence" value="ECO:0007669"/>
    <property type="project" value="UniProtKB-SubCell"/>
</dbReference>
<evidence type="ECO:0000256" key="9">
    <source>
        <dbReference type="RuleBase" id="RU365093"/>
    </source>
</evidence>
<dbReference type="SUPFAM" id="SSF111369">
    <property type="entry name" value="HlyD-like secretion proteins"/>
    <property type="match status" value="2"/>
</dbReference>
<feature type="coiled-coil region" evidence="10">
    <location>
        <begin position="185"/>
        <end position="212"/>
    </location>
</feature>
<evidence type="ECO:0000256" key="4">
    <source>
        <dbReference type="ARBA" id="ARBA00022475"/>
    </source>
</evidence>
<feature type="domain" description="Multidrug resistance protein MdtA-like barrel-sandwich hybrid" evidence="12">
    <location>
        <begin position="93"/>
        <end position="337"/>
    </location>
</feature>
<evidence type="ECO:0000256" key="2">
    <source>
        <dbReference type="ARBA" id="ARBA00009477"/>
    </source>
</evidence>
<keyword evidence="8 9" id="KW-0472">Membrane</keyword>
<keyword evidence="10" id="KW-0175">Coiled coil</keyword>
<feature type="coiled-coil region" evidence="10">
    <location>
        <begin position="258"/>
        <end position="300"/>
    </location>
</feature>
<dbReference type="Pfam" id="PF26002">
    <property type="entry name" value="Beta-barrel_AprE"/>
    <property type="match status" value="1"/>
</dbReference>
<evidence type="ECO:0000259" key="13">
    <source>
        <dbReference type="Pfam" id="PF26002"/>
    </source>
</evidence>
<dbReference type="InterPro" id="IPR050739">
    <property type="entry name" value="MFP"/>
</dbReference>
<protein>
    <recommendedName>
        <fullName evidence="9">Membrane fusion protein (MFP) family protein</fullName>
    </recommendedName>
</protein>
<feature type="region of interest" description="Disordered" evidence="11">
    <location>
        <begin position="396"/>
        <end position="425"/>
    </location>
</feature>
<dbReference type="NCBIfam" id="TIGR01843">
    <property type="entry name" value="type_I_hlyD"/>
    <property type="match status" value="1"/>
</dbReference>
<proteinExistence type="inferred from homology"/>
<keyword evidence="3 9" id="KW-0813">Transport</keyword>
<evidence type="ECO:0000256" key="6">
    <source>
        <dbReference type="ARBA" id="ARBA00022692"/>
    </source>
</evidence>
<evidence type="ECO:0000256" key="10">
    <source>
        <dbReference type="SAM" id="Coils"/>
    </source>
</evidence>
<dbReference type="Pfam" id="PF25917">
    <property type="entry name" value="BSH_RND"/>
    <property type="match status" value="1"/>
</dbReference>
<dbReference type="AlphaFoldDB" id="A0A916XPL9"/>
<evidence type="ECO:0000259" key="12">
    <source>
        <dbReference type="Pfam" id="PF25917"/>
    </source>
</evidence>
<dbReference type="RefSeq" id="WP_188568485.1">
    <property type="nucleotide sequence ID" value="NZ_BMED01000006.1"/>
</dbReference>
<keyword evidence="5 9" id="KW-0997">Cell inner membrane</keyword>
<dbReference type="PRINTS" id="PR01490">
    <property type="entry name" value="RTXTOXIND"/>
</dbReference>
<dbReference type="PANTHER" id="PTHR30386:SF27">
    <property type="entry name" value="MEMBRANE FUSION PROTEIN (MFP) FAMILY PROTEIN"/>
    <property type="match status" value="1"/>
</dbReference>
<keyword evidence="15" id="KW-1185">Reference proteome</keyword>
<evidence type="ECO:0000313" key="15">
    <source>
        <dbReference type="Proteomes" id="UP000637423"/>
    </source>
</evidence>
<dbReference type="EMBL" id="BMED01000006">
    <property type="protein sequence ID" value="GGC93402.1"/>
    <property type="molecule type" value="Genomic_DNA"/>
</dbReference>
<dbReference type="InterPro" id="IPR010129">
    <property type="entry name" value="T1SS_HlyD"/>
</dbReference>
<gene>
    <name evidence="14" type="primary">hlyD</name>
    <name evidence="14" type="ORF">GCM10011396_45850</name>
</gene>
<dbReference type="Proteomes" id="UP000637423">
    <property type="component" value="Unassembled WGS sequence"/>
</dbReference>
<feature type="compositionally biased region" description="Low complexity" evidence="11">
    <location>
        <begin position="401"/>
        <end position="422"/>
    </location>
</feature>
<evidence type="ECO:0000256" key="1">
    <source>
        <dbReference type="ARBA" id="ARBA00004377"/>
    </source>
</evidence>
<evidence type="ECO:0000256" key="7">
    <source>
        <dbReference type="ARBA" id="ARBA00022989"/>
    </source>
</evidence>
<dbReference type="PANTHER" id="PTHR30386">
    <property type="entry name" value="MEMBRANE FUSION SUBUNIT OF EMRAB-TOLC MULTIDRUG EFFLUX PUMP"/>
    <property type="match status" value="1"/>
</dbReference>
<evidence type="ECO:0000256" key="8">
    <source>
        <dbReference type="ARBA" id="ARBA00023136"/>
    </source>
</evidence>
<reference evidence="14" key="1">
    <citation type="journal article" date="2014" name="Int. J. Syst. Evol. Microbiol.">
        <title>Complete genome sequence of Corynebacterium casei LMG S-19264T (=DSM 44701T), isolated from a smear-ripened cheese.</title>
        <authorList>
            <consortium name="US DOE Joint Genome Institute (JGI-PGF)"/>
            <person name="Walter F."/>
            <person name="Albersmeier A."/>
            <person name="Kalinowski J."/>
            <person name="Ruckert C."/>
        </authorList>
    </citation>
    <scope>NUCLEOTIDE SEQUENCE</scope>
    <source>
        <strain evidence="14">CGMCC 1.10998</strain>
    </source>
</reference>
<evidence type="ECO:0000256" key="11">
    <source>
        <dbReference type="SAM" id="MobiDB-lite"/>
    </source>
</evidence>
<evidence type="ECO:0000256" key="3">
    <source>
        <dbReference type="ARBA" id="ARBA00022448"/>
    </source>
</evidence>
<reference evidence="14" key="2">
    <citation type="submission" date="2020-09" db="EMBL/GenBank/DDBJ databases">
        <authorList>
            <person name="Sun Q."/>
            <person name="Zhou Y."/>
        </authorList>
    </citation>
    <scope>NUCLEOTIDE SEQUENCE</scope>
    <source>
        <strain evidence="14">CGMCC 1.10998</strain>
    </source>
</reference>